<dbReference type="PIRSF" id="PIRSF015268">
    <property type="entry name" value="Virulence_RhuM"/>
    <property type="match status" value="1"/>
</dbReference>
<sequence length="366" mass="41861">MTKNSKAKKSLGKSTSRTMVKHDSGQFLVFTAQPGAGVEVRYEDGTIWLTQKLMAQLFDVDVRTVNEHLKTIFSSGELSPEATIRNFRIVRQEGSRQVTRQIQHYNLDAIISVGYRVNSIRATQFRQWATAVLRDFTLRGYIIDRDRMESGNILGHDYFEQLLQEVREIRLSERRFYQKITDIYATAVDYSPNAPTTKTFFAAVQNKLHYAVHGHTAAELIAQRADAAKPHMGLTTWKNSPDGKVLASDVTVAKNYLTKDELADLGRIVEAYLNLAESRAKRHIPTTMEEWEEFLNRVLTLDSRELLESAGKISKKIADHKAKEELEKYRVIQDREYQSDFDKFAARVLEATSHHEEARGYTVEGV</sequence>
<dbReference type="Proteomes" id="UP001200537">
    <property type="component" value="Unassembled WGS sequence"/>
</dbReference>
<proteinExistence type="predicted"/>
<name>A0AAJ1EUE0_9ACTO</name>
<dbReference type="RefSeq" id="WP_238127367.1">
    <property type="nucleotide sequence ID" value="NZ_CBCTPO010000004.1"/>
</dbReference>
<dbReference type="EMBL" id="JAKNHJ010000001">
    <property type="protein sequence ID" value="MCG4616927.1"/>
    <property type="molecule type" value="Genomic_DNA"/>
</dbReference>
<dbReference type="AlphaFoldDB" id="A0AAJ1EUE0"/>
<dbReference type="Pfam" id="PF13310">
    <property type="entry name" value="Virulence_RhuM"/>
    <property type="match status" value="1"/>
</dbReference>
<protein>
    <submittedName>
        <fullName evidence="1">Virulence RhuM family protein</fullName>
    </submittedName>
</protein>
<reference evidence="1" key="1">
    <citation type="submission" date="2022-01" db="EMBL/GenBank/DDBJ databases">
        <title>Collection of gut derived symbiotic bacterial strains cultured from healthy donors.</title>
        <authorList>
            <person name="Lin H."/>
            <person name="Kohout C."/>
            <person name="Waligurski E."/>
            <person name="Pamer E.G."/>
        </authorList>
    </citation>
    <scope>NUCLEOTIDE SEQUENCE</scope>
    <source>
        <strain evidence="1">DFI.7.46</strain>
    </source>
</reference>
<dbReference type="InterPro" id="IPR011204">
    <property type="entry name" value="Virulence_RhuM-like"/>
</dbReference>
<comment type="caution">
    <text evidence="1">The sequence shown here is derived from an EMBL/GenBank/DDBJ whole genome shotgun (WGS) entry which is preliminary data.</text>
</comment>
<dbReference type="PANTHER" id="PTHR35810:SF1">
    <property type="entry name" value="CYTOPLASMIC PROTEIN"/>
    <property type="match status" value="1"/>
</dbReference>
<gene>
    <name evidence="1" type="ORF">L0M99_00255</name>
</gene>
<dbReference type="PANTHER" id="PTHR35810">
    <property type="entry name" value="CYTOPLASMIC PROTEIN-RELATED"/>
    <property type="match status" value="1"/>
</dbReference>
<accession>A0AAJ1EUE0</accession>
<evidence type="ECO:0000313" key="1">
    <source>
        <dbReference type="EMBL" id="MCG4616927.1"/>
    </source>
</evidence>
<evidence type="ECO:0000313" key="2">
    <source>
        <dbReference type="Proteomes" id="UP001200537"/>
    </source>
</evidence>
<organism evidence="1 2">
    <name type="scientific">Varibaculum cambriense</name>
    <dbReference type="NCBI Taxonomy" id="184870"/>
    <lineage>
        <taxon>Bacteria</taxon>
        <taxon>Bacillati</taxon>
        <taxon>Actinomycetota</taxon>
        <taxon>Actinomycetes</taxon>
        <taxon>Actinomycetales</taxon>
        <taxon>Actinomycetaceae</taxon>
        <taxon>Varibaculum</taxon>
    </lineage>
</organism>